<accession>A0A1L9V586</accession>
<dbReference type="OrthoDB" id="5344325at2759"/>
<dbReference type="SMART" id="SM00906">
    <property type="entry name" value="Fungal_trans"/>
    <property type="match status" value="1"/>
</dbReference>
<feature type="region of interest" description="Disordered" evidence="7">
    <location>
        <begin position="543"/>
        <end position="589"/>
    </location>
</feature>
<dbReference type="STRING" id="1160497.A0A1L9V586"/>
<keyword evidence="3" id="KW-0805">Transcription regulation</keyword>
<protein>
    <recommendedName>
        <fullName evidence="8">Zn(2)-C6 fungal-type domain-containing protein</fullName>
    </recommendedName>
</protein>
<dbReference type="GeneID" id="34465735"/>
<dbReference type="InterPro" id="IPR050613">
    <property type="entry name" value="Sec_Metabolite_Reg"/>
</dbReference>
<dbReference type="GO" id="GO:0003677">
    <property type="term" value="F:DNA binding"/>
    <property type="evidence" value="ECO:0007669"/>
    <property type="project" value="UniProtKB-KW"/>
</dbReference>
<dbReference type="InterPro" id="IPR036864">
    <property type="entry name" value="Zn2-C6_fun-type_DNA-bd_sf"/>
</dbReference>
<name>A0A1L9V586_ASPGL</name>
<feature type="domain" description="Zn(2)-C6 fungal-type" evidence="8">
    <location>
        <begin position="16"/>
        <end position="47"/>
    </location>
</feature>
<evidence type="ECO:0000313" key="10">
    <source>
        <dbReference type="Proteomes" id="UP000184300"/>
    </source>
</evidence>
<evidence type="ECO:0000256" key="6">
    <source>
        <dbReference type="ARBA" id="ARBA00023242"/>
    </source>
</evidence>
<sequence>MAPQTEQGRTVRIAAACTECQRRKQKCSREWPCNHCQTRRMPHLCKFAPRKVLRAGAPTVNNTNASSNHGVNVPIQQTPSEPAIPDVTGDEDIRILGYLPNEQYSPVENTEALSPEMESALRAVPPKPYTDILVQHFLGDTNYHYYALYPPMFSYDYSVWWTNRTRAQVLTPQFTCLLLRVCACSALYLDMRLQQKLETELGESVQSLSERYHNAAQRLSGTVSPGKGGLAQVQQLFLMAFWYKKEGLFIESWHSLSASIHEAQELGLYKRSFSSELSEFDKEMRRRIWCLLYAWDWQMSLMLARPFVINTNYYSFELPNLRLESLDMPEGVPSPMAHIALQCELGKEMSKIPEVPGGIMSPEQTYSIQRTAENWMASFPQAYGITNPDMRWDKDYHYVTFQRYQLQAIGHMMIFFPVKLTLTRSVDSMTDTEKNMRQTAVHCALKLMEISRQLLDCLLPINAKFYLATFLIFDTAACLCSAIAHDSDYSLPQREKIIETIGSALIMLDQVRNTKLGATCYAILRRIVPQLPQELTERILHESMSPGSSSTGGGPRTPSDSHHDNQQFPPGYTNSMFGAPPTTSAFDPGMSSSSGMGFYNAGVTMPQLTSLNDLSDMDLGGLSQIWDWGYLGFTA</sequence>
<keyword evidence="10" id="KW-1185">Reference proteome</keyword>
<organism evidence="9 10">
    <name type="scientific">Aspergillus glaucus CBS 516.65</name>
    <dbReference type="NCBI Taxonomy" id="1160497"/>
    <lineage>
        <taxon>Eukaryota</taxon>
        <taxon>Fungi</taxon>
        <taxon>Dikarya</taxon>
        <taxon>Ascomycota</taxon>
        <taxon>Pezizomycotina</taxon>
        <taxon>Eurotiomycetes</taxon>
        <taxon>Eurotiomycetidae</taxon>
        <taxon>Eurotiales</taxon>
        <taxon>Aspergillaceae</taxon>
        <taxon>Aspergillus</taxon>
        <taxon>Aspergillus subgen. Aspergillus</taxon>
    </lineage>
</organism>
<evidence type="ECO:0000256" key="2">
    <source>
        <dbReference type="ARBA" id="ARBA00022723"/>
    </source>
</evidence>
<evidence type="ECO:0000256" key="4">
    <source>
        <dbReference type="ARBA" id="ARBA00023125"/>
    </source>
</evidence>
<dbReference type="Proteomes" id="UP000184300">
    <property type="component" value="Unassembled WGS sequence"/>
</dbReference>
<comment type="subcellular location">
    <subcellularLocation>
        <location evidence="1">Nucleus</location>
    </subcellularLocation>
</comment>
<evidence type="ECO:0000256" key="3">
    <source>
        <dbReference type="ARBA" id="ARBA00023015"/>
    </source>
</evidence>
<feature type="region of interest" description="Disordered" evidence="7">
    <location>
        <begin position="60"/>
        <end position="83"/>
    </location>
</feature>
<dbReference type="SMART" id="SM00066">
    <property type="entry name" value="GAL4"/>
    <property type="match status" value="1"/>
</dbReference>
<dbReference type="Pfam" id="PF04082">
    <property type="entry name" value="Fungal_trans"/>
    <property type="match status" value="1"/>
</dbReference>
<dbReference type="SUPFAM" id="SSF57701">
    <property type="entry name" value="Zn2/Cys6 DNA-binding domain"/>
    <property type="match status" value="1"/>
</dbReference>
<dbReference type="CDD" id="cd00067">
    <property type="entry name" value="GAL4"/>
    <property type="match status" value="1"/>
</dbReference>
<dbReference type="PROSITE" id="PS50048">
    <property type="entry name" value="ZN2_CY6_FUNGAL_2"/>
    <property type="match status" value="1"/>
</dbReference>
<feature type="compositionally biased region" description="Polar residues" evidence="7">
    <location>
        <begin position="60"/>
        <end position="80"/>
    </location>
</feature>
<dbReference type="InterPro" id="IPR007219">
    <property type="entry name" value="XnlR_reg_dom"/>
</dbReference>
<dbReference type="GO" id="GO:0006351">
    <property type="term" value="P:DNA-templated transcription"/>
    <property type="evidence" value="ECO:0007669"/>
    <property type="project" value="InterPro"/>
</dbReference>
<dbReference type="VEuPathDB" id="FungiDB:ASPGLDRAFT_70378"/>
<dbReference type="AlphaFoldDB" id="A0A1L9V586"/>
<proteinExistence type="predicted"/>
<dbReference type="Gene3D" id="4.10.240.10">
    <property type="entry name" value="Zn(2)-C6 fungal-type DNA-binding domain"/>
    <property type="match status" value="1"/>
</dbReference>
<feature type="compositionally biased region" description="Polar residues" evidence="7">
    <location>
        <begin position="566"/>
        <end position="589"/>
    </location>
</feature>
<dbReference type="GO" id="GO:0005634">
    <property type="term" value="C:nucleus"/>
    <property type="evidence" value="ECO:0007669"/>
    <property type="project" value="UniProtKB-SubCell"/>
</dbReference>
<evidence type="ECO:0000256" key="7">
    <source>
        <dbReference type="SAM" id="MobiDB-lite"/>
    </source>
</evidence>
<dbReference type="CDD" id="cd12148">
    <property type="entry name" value="fungal_TF_MHR"/>
    <property type="match status" value="1"/>
</dbReference>
<keyword evidence="6" id="KW-0539">Nucleus</keyword>
<dbReference type="InterPro" id="IPR001138">
    <property type="entry name" value="Zn2Cys6_DnaBD"/>
</dbReference>
<dbReference type="GO" id="GO:0008270">
    <property type="term" value="F:zinc ion binding"/>
    <property type="evidence" value="ECO:0007669"/>
    <property type="project" value="InterPro"/>
</dbReference>
<evidence type="ECO:0000259" key="8">
    <source>
        <dbReference type="PROSITE" id="PS50048"/>
    </source>
</evidence>
<reference evidence="10" key="1">
    <citation type="journal article" date="2017" name="Genome Biol.">
        <title>Comparative genomics reveals high biological diversity and specific adaptations in the industrially and medically important fungal genus Aspergillus.</title>
        <authorList>
            <person name="de Vries R.P."/>
            <person name="Riley R."/>
            <person name="Wiebenga A."/>
            <person name="Aguilar-Osorio G."/>
            <person name="Amillis S."/>
            <person name="Uchima C.A."/>
            <person name="Anderluh G."/>
            <person name="Asadollahi M."/>
            <person name="Askin M."/>
            <person name="Barry K."/>
            <person name="Battaglia E."/>
            <person name="Bayram O."/>
            <person name="Benocci T."/>
            <person name="Braus-Stromeyer S.A."/>
            <person name="Caldana C."/>
            <person name="Canovas D."/>
            <person name="Cerqueira G.C."/>
            <person name="Chen F."/>
            <person name="Chen W."/>
            <person name="Choi C."/>
            <person name="Clum A."/>
            <person name="Dos Santos R.A."/>
            <person name="Damasio A.R."/>
            <person name="Diallinas G."/>
            <person name="Emri T."/>
            <person name="Fekete E."/>
            <person name="Flipphi M."/>
            <person name="Freyberg S."/>
            <person name="Gallo A."/>
            <person name="Gournas C."/>
            <person name="Habgood R."/>
            <person name="Hainaut M."/>
            <person name="Harispe M.L."/>
            <person name="Henrissat B."/>
            <person name="Hilden K.S."/>
            <person name="Hope R."/>
            <person name="Hossain A."/>
            <person name="Karabika E."/>
            <person name="Karaffa L."/>
            <person name="Karanyi Z."/>
            <person name="Krasevec N."/>
            <person name="Kuo A."/>
            <person name="Kusch H."/>
            <person name="LaButti K."/>
            <person name="Lagendijk E.L."/>
            <person name="Lapidus A."/>
            <person name="Levasseur A."/>
            <person name="Lindquist E."/>
            <person name="Lipzen A."/>
            <person name="Logrieco A.F."/>
            <person name="MacCabe A."/>
            <person name="Maekelae M.R."/>
            <person name="Malavazi I."/>
            <person name="Melin P."/>
            <person name="Meyer V."/>
            <person name="Mielnichuk N."/>
            <person name="Miskei M."/>
            <person name="Molnar A.P."/>
            <person name="Mule G."/>
            <person name="Ngan C.Y."/>
            <person name="Orejas M."/>
            <person name="Orosz E."/>
            <person name="Ouedraogo J.P."/>
            <person name="Overkamp K.M."/>
            <person name="Park H.-S."/>
            <person name="Perrone G."/>
            <person name="Piumi F."/>
            <person name="Punt P.J."/>
            <person name="Ram A.F."/>
            <person name="Ramon A."/>
            <person name="Rauscher S."/>
            <person name="Record E."/>
            <person name="Riano-Pachon D.M."/>
            <person name="Robert V."/>
            <person name="Roehrig J."/>
            <person name="Ruller R."/>
            <person name="Salamov A."/>
            <person name="Salih N.S."/>
            <person name="Samson R.A."/>
            <person name="Sandor E."/>
            <person name="Sanguinetti M."/>
            <person name="Schuetze T."/>
            <person name="Sepcic K."/>
            <person name="Shelest E."/>
            <person name="Sherlock G."/>
            <person name="Sophianopoulou V."/>
            <person name="Squina F.M."/>
            <person name="Sun H."/>
            <person name="Susca A."/>
            <person name="Todd R.B."/>
            <person name="Tsang A."/>
            <person name="Unkles S.E."/>
            <person name="van de Wiele N."/>
            <person name="van Rossen-Uffink D."/>
            <person name="Oliveira J.V."/>
            <person name="Vesth T.C."/>
            <person name="Visser J."/>
            <person name="Yu J.-H."/>
            <person name="Zhou M."/>
            <person name="Andersen M.R."/>
            <person name="Archer D.B."/>
            <person name="Baker S.E."/>
            <person name="Benoit I."/>
            <person name="Brakhage A.A."/>
            <person name="Braus G.H."/>
            <person name="Fischer R."/>
            <person name="Frisvad J.C."/>
            <person name="Goldman G.H."/>
            <person name="Houbraken J."/>
            <person name="Oakley B."/>
            <person name="Pocsi I."/>
            <person name="Scazzocchio C."/>
            <person name="Seiboth B."/>
            <person name="vanKuyk P.A."/>
            <person name="Wortman J."/>
            <person name="Dyer P.S."/>
            <person name="Grigoriev I.V."/>
        </authorList>
    </citation>
    <scope>NUCLEOTIDE SEQUENCE [LARGE SCALE GENOMIC DNA]</scope>
    <source>
        <strain evidence="10">CBS 516.65</strain>
    </source>
</reference>
<dbReference type="RefSeq" id="XP_022395717.1">
    <property type="nucleotide sequence ID" value="XM_022549475.1"/>
</dbReference>
<dbReference type="EMBL" id="KV878923">
    <property type="protein sequence ID" value="OJJ79019.1"/>
    <property type="molecule type" value="Genomic_DNA"/>
</dbReference>
<gene>
    <name evidence="9" type="ORF">ASPGLDRAFT_70378</name>
</gene>
<keyword evidence="2" id="KW-0479">Metal-binding</keyword>
<evidence type="ECO:0000256" key="5">
    <source>
        <dbReference type="ARBA" id="ARBA00023163"/>
    </source>
</evidence>
<dbReference type="GO" id="GO:0000981">
    <property type="term" value="F:DNA-binding transcription factor activity, RNA polymerase II-specific"/>
    <property type="evidence" value="ECO:0007669"/>
    <property type="project" value="InterPro"/>
</dbReference>
<dbReference type="PANTHER" id="PTHR31001">
    <property type="entry name" value="UNCHARACTERIZED TRANSCRIPTIONAL REGULATORY PROTEIN"/>
    <property type="match status" value="1"/>
</dbReference>
<keyword evidence="5" id="KW-0804">Transcription</keyword>
<dbReference type="PANTHER" id="PTHR31001:SF84">
    <property type="entry name" value="FUNGAL SPECIFIC TRANSCRIPTION FACTOR"/>
    <property type="match status" value="1"/>
</dbReference>
<keyword evidence="4" id="KW-0238">DNA-binding</keyword>
<evidence type="ECO:0000256" key="1">
    <source>
        <dbReference type="ARBA" id="ARBA00004123"/>
    </source>
</evidence>
<evidence type="ECO:0000313" key="9">
    <source>
        <dbReference type="EMBL" id="OJJ79019.1"/>
    </source>
</evidence>